<dbReference type="EMBL" id="JAHQCX010000011">
    <property type="protein sequence ID" value="MBU9727408.1"/>
    <property type="molecule type" value="Genomic_DNA"/>
</dbReference>
<dbReference type="RefSeq" id="WP_158352224.1">
    <property type="nucleotide sequence ID" value="NZ_JAHQCX010000011.1"/>
</dbReference>
<organism evidence="6 7">
    <name type="scientific">Diplocloster modestus</name>
    <dbReference type="NCBI Taxonomy" id="2850322"/>
    <lineage>
        <taxon>Bacteria</taxon>
        <taxon>Bacillati</taxon>
        <taxon>Bacillota</taxon>
        <taxon>Clostridia</taxon>
        <taxon>Lachnospirales</taxon>
        <taxon>Lachnospiraceae</taxon>
        <taxon>Diplocloster</taxon>
    </lineage>
</organism>
<evidence type="ECO:0000256" key="1">
    <source>
        <dbReference type="ARBA" id="ARBA00022763"/>
    </source>
</evidence>
<keyword evidence="2 4" id="KW-0233">DNA recombination</keyword>
<comment type="similarity">
    <text evidence="4">Belongs to the RecO family.</text>
</comment>
<dbReference type="Proteomes" id="UP001314681">
    <property type="component" value="Unassembled WGS sequence"/>
</dbReference>
<dbReference type="Gene3D" id="2.40.50.140">
    <property type="entry name" value="Nucleic acid-binding proteins"/>
    <property type="match status" value="1"/>
</dbReference>
<dbReference type="HAMAP" id="MF_00201">
    <property type="entry name" value="RecO"/>
    <property type="match status" value="1"/>
</dbReference>
<accession>A0ABS6KA62</accession>
<dbReference type="NCBIfam" id="TIGR00613">
    <property type="entry name" value="reco"/>
    <property type="match status" value="1"/>
</dbReference>
<dbReference type="InterPro" id="IPR012340">
    <property type="entry name" value="NA-bd_OB-fold"/>
</dbReference>
<gene>
    <name evidence="4 6" type="primary">recO</name>
    <name evidence="6" type="ORF">KTH90_15445</name>
</gene>
<evidence type="ECO:0000256" key="3">
    <source>
        <dbReference type="ARBA" id="ARBA00023204"/>
    </source>
</evidence>
<keyword evidence="3 4" id="KW-0234">DNA repair</keyword>
<dbReference type="Pfam" id="PF02565">
    <property type="entry name" value="RecO_C"/>
    <property type="match status" value="1"/>
</dbReference>
<reference evidence="6 7" key="1">
    <citation type="submission" date="2021-06" db="EMBL/GenBank/DDBJ databases">
        <title>Description of novel taxa of the family Lachnospiraceae.</title>
        <authorList>
            <person name="Chaplin A.V."/>
            <person name="Sokolova S.R."/>
            <person name="Pikina A.P."/>
            <person name="Korzhanova M."/>
            <person name="Belova V."/>
            <person name="Korostin D."/>
            <person name="Efimov B.A."/>
        </authorList>
    </citation>
    <scope>NUCLEOTIDE SEQUENCE [LARGE SCALE GENOMIC DNA]</scope>
    <source>
        <strain evidence="6 7">ASD4241</strain>
    </source>
</reference>
<keyword evidence="1 4" id="KW-0227">DNA damage</keyword>
<comment type="caution">
    <text evidence="6">The sequence shown here is derived from an EMBL/GenBank/DDBJ whole genome shotgun (WGS) entry which is preliminary data.</text>
</comment>
<dbReference type="SUPFAM" id="SSF50249">
    <property type="entry name" value="Nucleic acid-binding proteins"/>
    <property type="match status" value="1"/>
</dbReference>
<dbReference type="SUPFAM" id="SSF57863">
    <property type="entry name" value="ArfGap/RecO-like zinc finger"/>
    <property type="match status" value="1"/>
</dbReference>
<dbReference type="PANTHER" id="PTHR33991">
    <property type="entry name" value="DNA REPAIR PROTEIN RECO"/>
    <property type="match status" value="1"/>
</dbReference>
<dbReference type="InterPro" id="IPR037278">
    <property type="entry name" value="ARFGAP/RecO"/>
</dbReference>
<feature type="domain" description="DNA replication/recombination mediator RecO N-terminal" evidence="5">
    <location>
        <begin position="4"/>
        <end position="80"/>
    </location>
</feature>
<evidence type="ECO:0000256" key="2">
    <source>
        <dbReference type="ARBA" id="ARBA00023172"/>
    </source>
</evidence>
<dbReference type="PANTHER" id="PTHR33991:SF1">
    <property type="entry name" value="DNA REPAIR PROTEIN RECO"/>
    <property type="match status" value="1"/>
</dbReference>
<dbReference type="Pfam" id="PF11967">
    <property type="entry name" value="RecO_N"/>
    <property type="match status" value="1"/>
</dbReference>
<evidence type="ECO:0000313" key="6">
    <source>
        <dbReference type="EMBL" id="MBU9727408.1"/>
    </source>
</evidence>
<comment type="function">
    <text evidence="4">Involved in DNA repair and RecF pathway recombination.</text>
</comment>
<dbReference type="InterPro" id="IPR022572">
    <property type="entry name" value="DNA_rep/recomb_RecO_N"/>
</dbReference>
<evidence type="ECO:0000313" key="7">
    <source>
        <dbReference type="Proteomes" id="UP001314681"/>
    </source>
</evidence>
<name>A0ABS6KA62_9FIRM</name>
<evidence type="ECO:0000256" key="4">
    <source>
        <dbReference type="HAMAP-Rule" id="MF_00201"/>
    </source>
</evidence>
<protein>
    <recommendedName>
        <fullName evidence="4">DNA repair protein RecO</fullName>
    </recommendedName>
    <alternativeName>
        <fullName evidence="4">Recombination protein O</fullName>
    </alternativeName>
</protein>
<dbReference type="InterPro" id="IPR003717">
    <property type="entry name" value="RecO"/>
</dbReference>
<keyword evidence="7" id="KW-1185">Reference proteome</keyword>
<proteinExistence type="inferred from homology"/>
<evidence type="ECO:0000259" key="5">
    <source>
        <dbReference type="Pfam" id="PF11967"/>
    </source>
</evidence>
<sequence length="226" mass="26151">MRQPITMTGMVLSAFPMGEFDKRLVILTKERGKITAFARGARRQNSVLLAATNPFSFGMFTFFEGRNAYTLTQAQISNYFTELSQDLEGACYGFYFMEFADYYTRENNDEVQMLKLLYQSLRALLNEHIPNRLVRYIFEIKAMVVNGEFPGIREDLALSEAARYTAQFIQASPVEKLYTFTVSDQVLNELAKMMKRYLSLYIDRTFKSLKILEQCTDYNPPQNPVS</sequence>